<feature type="compositionally biased region" description="Basic and acidic residues" evidence="1">
    <location>
        <begin position="107"/>
        <end position="118"/>
    </location>
</feature>
<accession>A0A151MA77</accession>
<dbReference type="Proteomes" id="UP000050525">
    <property type="component" value="Unassembled WGS sequence"/>
</dbReference>
<gene>
    <name evidence="2" type="ORF">Y1Q_0001633</name>
</gene>
<reference evidence="2 3" key="1">
    <citation type="journal article" date="2012" name="Genome Biol.">
        <title>Sequencing three crocodilian genomes to illuminate the evolution of archosaurs and amniotes.</title>
        <authorList>
            <person name="St John J.A."/>
            <person name="Braun E.L."/>
            <person name="Isberg S.R."/>
            <person name="Miles L.G."/>
            <person name="Chong A.Y."/>
            <person name="Gongora J."/>
            <person name="Dalzell P."/>
            <person name="Moran C."/>
            <person name="Bed'hom B."/>
            <person name="Abzhanov A."/>
            <person name="Burgess S.C."/>
            <person name="Cooksey A.M."/>
            <person name="Castoe T.A."/>
            <person name="Crawford N.G."/>
            <person name="Densmore L.D."/>
            <person name="Drew J.C."/>
            <person name="Edwards S.V."/>
            <person name="Faircloth B.C."/>
            <person name="Fujita M.K."/>
            <person name="Greenwold M.J."/>
            <person name="Hoffmann F.G."/>
            <person name="Howard J.M."/>
            <person name="Iguchi T."/>
            <person name="Janes D.E."/>
            <person name="Khan S.Y."/>
            <person name="Kohno S."/>
            <person name="de Koning A.J."/>
            <person name="Lance S.L."/>
            <person name="McCarthy F.M."/>
            <person name="McCormack J.E."/>
            <person name="Merchant M.E."/>
            <person name="Peterson D.G."/>
            <person name="Pollock D.D."/>
            <person name="Pourmand N."/>
            <person name="Raney B.J."/>
            <person name="Roessler K.A."/>
            <person name="Sanford J.R."/>
            <person name="Sawyer R.H."/>
            <person name="Schmidt C.J."/>
            <person name="Triplett E.W."/>
            <person name="Tuberville T.D."/>
            <person name="Venegas-Anaya M."/>
            <person name="Howard J.T."/>
            <person name="Jarvis E.D."/>
            <person name="Guillette L.J.Jr."/>
            <person name="Glenn T.C."/>
            <person name="Green R.E."/>
            <person name="Ray D.A."/>
        </authorList>
    </citation>
    <scope>NUCLEOTIDE SEQUENCE [LARGE SCALE GENOMIC DNA]</scope>
    <source>
        <strain evidence="2">KSC_2009_1</strain>
    </source>
</reference>
<keyword evidence="3" id="KW-1185">Reference proteome</keyword>
<feature type="region of interest" description="Disordered" evidence="1">
    <location>
        <begin position="56"/>
        <end position="118"/>
    </location>
</feature>
<evidence type="ECO:0000313" key="3">
    <source>
        <dbReference type="Proteomes" id="UP000050525"/>
    </source>
</evidence>
<feature type="region of interest" description="Disordered" evidence="1">
    <location>
        <begin position="1"/>
        <end position="43"/>
    </location>
</feature>
<name>A0A151MA77_ALLMI</name>
<organism evidence="2 3">
    <name type="scientific">Alligator mississippiensis</name>
    <name type="common">American alligator</name>
    <dbReference type="NCBI Taxonomy" id="8496"/>
    <lineage>
        <taxon>Eukaryota</taxon>
        <taxon>Metazoa</taxon>
        <taxon>Chordata</taxon>
        <taxon>Craniata</taxon>
        <taxon>Vertebrata</taxon>
        <taxon>Euteleostomi</taxon>
        <taxon>Archelosauria</taxon>
        <taxon>Archosauria</taxon>
        <taxon>Crocodylia</taxon>
        <taxon>Alligatoridae</taxon>
        <taxon>Alligatorinae</taxon>
        <taxon>Alligator</taxon>
    </lineage>
</organism>
<feature type="compositionally biased region" description="Polar residues" evidence="1">
    <location>
        <begin position="65"/>
        <end position="75"/>
    </location>
</feature>
<sequence>MPPEAGRAPRLPAGGNDSDGVGEASGDHPQAAAAVSTGWGRCPGVAPVLQSSGIENFRPRDAANDPNTSLTQVLTSEKYGRIDSPQPTESTAMPEIECSNPDVSHQSGKERKNYFLAP</sequence>
<protein>
    <submittedName>
        <fullName evidence="2">Uncharacterized protein</fullName>
    </submittedName>
</protein>
<evidence type="ECO:0000313" key="2">
    <source>
        <dbReference type="EMBL" id="KYO21418.1"/>
    </source>
</evidence>
<dbReference type="EMBL" id="AKHW03006295">
    <property type="protein sequence ID" value="KYO21418.1"/>
    <property type="molecule type" value="Genomic_DNA"/>
</dbReference>
<comment type="caution">
    <text evidence="2">The sequence shown here is derived from an EMBL/GenBank/DDBJ whole genome shotgun (WGS) entry which is preliminary data.</text>
</comment>
<proteinExistence type="predicted"/>
<evidence type="ECO:0000256" key="1">
    <source>
        <dbReference type="SAM" id="MobiDB-lite"/>
    </source>
</evidence>
<dbReference type="AlphaFoldDB" id="A0A151MA77"/>